<accession>A0A5N6P3Z5</accession>
<dbReference type="InterPro" id="IPR044159">
    <property type="entry name" value="IQM"/>
</dbReference>
<evidence type="ECO:0000256" key="4">
    <source>
        <dbReference type="ARBA" id="ARBA00023242"/>
    </source>
</evidence>
<keyword evidence="3" id="KW-0963">Cytoplasm</keyword>
<feature type="compositionally biased region" description="Acidic residues" evidence="5">
    <location>
        <begin position="361"/>
        <end position="371"/>
    </location>
</feature>
<dbReference type="GO" id="GO:0005737">
    <property type="term" value="C:cytoplasm"/>
    <property type="evidence" value="ECO:0007669"/>
    <property type="project" value="UniProtKB-SubCell"/>
</dbReference>
<dbReference type="Proteomes" id="UP000326396">
    <property type="component" value="Linkage Group LG15"/>
</dbReference>
<feature type="region of interest" description="Disordered" evidence="5">
    <location>
        <begin position="331"/>
        <end position="373"/>
    </location>
</feature>
<comment type="caution">
    <text evidence="6">The sequence shown here is derived from an EMBL/GenBank/DDBJ whole genome shotgun (WGS) entry which is preliminary data.</text>
</comment>
<dbReference type="AlphaFoldDB" id="A0A5N6P3Z5"/>
<dbReference type="GO" id="GO:0005634">
    <property type="term" value="C:nucleus"/>
    <property type="evidence" value="ECO:0007669"/>
    <property type="project" value="UniProtKB-SubCell"/>
</dbReference>
<reference evidence="6 7" key="1">
    <citation type="submission" date="2019-05" db="EMBL/GenBank/DDBJ databases">
        <title>Mikania micrantha, genome provides insights into the molecular mechanism of rapid growth.</title>
        <authorList>
            <person name="Liu B."/>
        </authorList>
    </citation>
    <scope>NUCLEOTIDE SEQUENCE [LARGE SCALE GENOMIC DNA]</scope>
    <source>
        <strain evidence="6">NLD-2019</strain>
        <tissue evidence="6">Leaf</tissue>
    </source>
</reference>
<gene>
    <name evidence="6" type="ORF">E3N88_14877</name>
</gene>
<evidence type="ECO:0000313" key="6">
    <source>
        <dbReference type="EMBL" id="KAD5803517.1"/>
    </source>
</evidence>
<evidence type="ECO:0000256" key="2">
    <source>
        <dbReference type="ARBA" id="ARBA00004496"/>
    </source>
</evidence>
<dbReference type="PANTHER" id="PTHR31250:SF48">
    <property type="entry name" value="CALMODULIN-BINDING FAMILY PROTEIN"/>
    <property type="match status" value="1"/>
</dbReference>
<evidence type="ECO:0000256" key="1">
    <source>
        <dbReference type="ARBA" id="ARBA00004123"/>
    </source>
</evidence>
<proteinExistence type="predicted"/>
<protein>
    <submittedName>
        <fullName evidence="6">Uncharacterized protein</fullName>
    </submittedName>
</protein>
<evidence type="ECO:0000313" key="7">
    <source>
        <dbReference type="Proteomes" id="UP000326396"/>
    </source>
</evidence>
<feature type="compositionally biased region" description="Acidic residues" evidence="5">
    <location>
        <begin position="792"/>
        <end position="802"/>
    </location>
</feature>
<evidence type="ECO:0000256" key="5">
    <source>
        <dbReference type="SAM" id="MobiDB-lite"/>
    </source>
</evidence>
<dbReference type="EMBL" id="SZYD01000007">
    <property type="protein sequence ID" value="KAD5803517.1"/>
    <property type="molecule type" value="Genomic_DNA"/>
</dbReference>
<name>A0A5N6P3Z5_9ASTR</name>
<keyword evidence="4" id="KW-0539">Nucleus</keyword>
<evidence type="ECO:0000256" key="3">
    <source>
        <dbReference type="ARBA" id="ARBA00022490"/>
    </source>
</evidence>
<keyword evidence="7" id="KW-1185">Reference proteome</keyword>
<sequence length="847" mass="97166">MGLSISCPFAACTDLETSLSSIGFQGGDEAKSLIKSISFKSYDSEPDVIVSVKSQKMCAQENIPESSPKHEAATKLQKVYKSFRTRRKLADCAVLIEQIWWKVLDSAELKRSSISFFDIDKHESAVSRWARARTRAAKVGKGLSKNGKAQKLALQHWLEAIDPRHRYGHNLQFYYLKWLHSQSKEPFFYWLDIGEGKEVNLAEKCPRSKLQQQCIKYLGPMERKAYEVAIEKGKFFYKERGELIDTMGQTKGAKWIFVLSTTKTLYVGIKKKGFFQHSSFLSGGAALAAGRIVAEKGVLKAVWPHSGHYRPSEENFQDFISFLRENDVDTSNVKMNSSDDDDDKEYYSKQSSIGHIRTPSSEEDDSSENTLEENKKPKLLNKFARKLSVLEIPKNNDLFLNFKTEDQTRETMLDCYSDEEHEPEIEIENEASNKSIFQRIDSSNKTKSSQLGRPISCKWSTGAGPRIGCLRDYPSKLQSHALEQANLSPRSLRSFDRRNSWKHKTKLLRIRENYKRFRRKLADCAVLNDQIRWKVLDSTEKRSSISFFDIDRHESALSRWARARTRAAKVGKGLSKNCKAQKLALQHWLEAIDPRHRYGHNLHFYYQKWLHSQSKEPFFYWLDIGEGKEVNLAEKCPRSKLQQQCIKYLGPMERKAYEVAIENGKFFYKEKGELIDTMGQTKGAKWIFVLSTTKTLYVGIKKKGSFQHSSFLSGGAALAAGRIVAEKGVLKAVWPHSGHYRPSEENFQDFISFLHENNVDTSNVKMNLSDDDDDKIYFGKQSSISHLRTPSSEEDDSSENTLEDNKKPKLLNKFARKSSVLEIPKNNDLFLNFKTEDQTTETMYGCI</sequence>
<dbReference type="OrthoDB" id="7344096at2759"/>
<dbReference type="PANTHER" id="PTHR31250">
    <property type="entry name" value="IQ DOMAIN-CONTAINING PROTEIN IQM3"/>
    <property type="match status" value="1"/>
</dbReference>
<comment type="subcellular location">
    <subcellularLocation>
        <location evidence="2">Cytoplasm</location>
    </subcellularLocation>
    <subcellularLocation>
        <location evidence="1">Nucleus</location>
    </subcellularLocation>
</comment>
<feature type="region of interest" description="Disordered" evidence="5">
    <location>
        <begin position="785"/>
        <end position="805"/>
    </location>
</feature>
<organism evidence="6 7">
    <name type="scientific">Mikania micrantha</name>
    <name type="common">bitter vine</name>
    <dbReference type="NCBI Taxonomy" id="192012"/>
    <lineage>
        <taxon>Eukaryota</taxon>
        <taxon>Viridiplantae</taxon>
        <taxon>Streptophyta</taxon>
        <taxon>Embryophyta</taxon>
        <taxon>Tracheophyta</taxon>
        <taxon>Spermatophyta</taxon>
        <taxon>Magnoliopsida</taxon>
        <taxon>eudicotyledons</taxon>
        <taxon>Gunneridae</taxon>
        <taxon>Pentapetalae</taxon>
        <taxon>asterids</taxon>
        <taxon>campanulids</taxon>
        <taxon>Asterales</taxon>
        <taxon>Asteraceae</taxon>
        <taxon>Asteroideae</taxon>
        <taxon>Heliantheae alliance</taxon>
        <taxon>Eupatorieae</taxon>
        <taxon>Mikania</taxon>
    </lineage>
</organism>